<name>A0A4U7JGX7_9FIRM</name>
<feature type="domain" description="DUF2007" evidence="1">
    <location>
        <begin position="17"/>
        <end position="84"/>
    </location>
</feature>
<dbReference type="AlphaFoldDB" id="A0A4U7JGX7"/>
<sequence>MSADEKLNLERENADNWVYLTTADNEFEFNVIKGKLTQSGIVCIGKGKDYDLLDSGLLQIVLGPCIPIQIMVPSEMYEEALQIINLKVSDEELEEQAMNSAD</sequence>
<organism evidence="2 3">
    <name type="scientific">Ruminiclostridium herbifermentans</name>
    <dbReference type="NCBI Taxonomy" id="2488810"/>
    <lineage>
        <taxon>Bacteria</taxon>
        <taxon>Bacillati</taxon>
        <taxon>Bacillota</taxon>
        <taxon>Clostridia</taxon>
        <taxon>Eubacteriales</taxon>
        <taxon>Oscillospiraceae</taxon>
        <taxon>Ruminiclostridium</taxon>
    </lineage>
</organism>
<evidence type="ECO:0000313" key="3">
    <source>
        <dbReference type="Proteomes" id="UP000306409"/>
    </source>
</evidence>
<proteinExistence type="predicted"/>
<accession>A0A4U7JGX7</accession>
<gene>
    <name evidence="2" type="ORF">EHE19_000585</name>
</gene>
<dbReference type="OrthoDB" id="1739766at2"/>
<evidence type="ECO:0000313" key="2">
    <source>
        <dbReference type="EMBL" id="QNU68678.1"/>
    </source>
</evidence>
<reference evidence="2 3" key="1">
    <citation type="submission" date="2020-09" db="EMBL/GenBank/DDBJ databases">
        <title>Characterization and genome sequencing of Ruminiclostridium sp. nov. MA18.</title>
        <authorList>
            <person name="Rettenmaier R."/>
            <person name="Kowollik M.-L."/>
            <person name="Liebl W."/>
            <person name="Zverlov V."/>
        </authorList>
    </citation>
    <scope>NUCLEOTIDE SEQUENCE [LARGE SCALE GENOMIC DNA]</scope>
    <source>
        <strain evidence="2 3">MA18</strain>
    </source>
</reference>
<protein>
    <submittedName>
        <fullName evidence="2">DUF2007 domain-containing protein</fullName>
    </submittedName>
</protein>
<dbReference type="Pfam" id="PF09413">
    <property type="entry name" value="DUF2007"/>
    <property type="match status" value="1"/>
</dbReference>
<evidence type="ECO:0000259" key="1">
    <source>
        <dbReference type="Pfam" id="PF09413"/>
    </source>
</evidence>
<dbReference type="InterPro" id="IPR018551">
    <property type="entry name" value="DUF2007"/>
</dbReference>
<keyword evidence="3" id="KW-1185">Reference proteome</keyword>
<dbReference type="KEGG" id="rher:EHE19_000585"/>
<dbReference type="Proteomes" id="UP000306409">
    <property type="component" value="Chromosome"/>
</dbReference>
<dbReference type="EMBL" id="CP061336">
    <property type="protein sequence ID" value="QNU68678.1"/>
    <property type="molecule type" value="Genomic_DNA"/>
</dbReference>